<evidence type="ECO:0000313" key="1">
    <source>
        <dbReference type="EMBL" id="ORY33777.1"/>
    </source>
</evidence>
<dbReference type="SUPFAM" id="SSF53474">
    <property type="entry name" value="alpha/beta-Hydrolases"/>
    <property type="match status" value="1"/>
</dbReference>
<dbReference type="Gene3D" id="3.40.50.1820">
    <property type="entry name" value="alpha/beta hydrolase"/>
    <property type="match status" value="1"/>
</dbReference>
<dbReference type="STRING" id="71784.A0A1Y2BH15"/>
<evidence type="ECO:0008006" key="3">
    <source>
        <dbReference type="Google" id="ProtNLM"/>
    </source>
</evidence>
<evidence type="ECO:0000313" key="2">
    <source>
        <dbReference type="Proteomes" id="UP000193986"/>
    </source>
</evidence>
<dbReference type="InParanoid" id="A0A1Y2BH15"/>
<keyword evidence="2" id="KW-1185">Reference proteome</keyword>
<protein>
    <recommendedName>
        <fullName evidence="3">Alpha/Beta hydrolase protein</fullName>
    </recommendedName>
</protein>
<dbReference type="PANTHER" id="PTHR42103:SF2">
    <property type="entry name" value="AB HYDROLASE-1 DOMAIN-CONTAINING PROTEIN"/>
    <property type="match status" value="1"/>
</dbReference>
<accession>A0A1Y2BH15</accession>
<dbReference type="PANTHER" id="PTHR42103">
    <property type="entry name" value="ALPHA/BETA-HYDROLASES SUPERFAMILY PROTEIN"/>
    <property type="match status" value="1"/>
</dbReference>
<comment type="caution">
    <text evidence="1">The sequence shown here is derived from an EMBL/GenBank/DDBJ whole genome shotgun (WGS) entry which is preliminary data.</text>
</comment>
<name>A0A1Y2BH15_9TREE</name>
<gene>
    <name evidence="1" type="ORF">BCR39DRAFT_519195</name>
</gene>
<proteinExistence type="predicted"/>
<sequence>MSLPAHLHLLIPSSSSSPSSSSTSNTYLEARLYLPLSRDAYRNDFPISESTRSSPTPYTSLADSLSHLNVKRLITAAHPWSKLGGSMLDPVISYYLLSAVFAHDRDHGQDGHTAVLTFNARGVGKSASAGWFDLGLRTDAEDFAAVERWGAHVLGGVKEIWRFGYSWGSMAALTASPPQTSSTSSSQPRISTMLLSPPYTIFRALTLLAPKSFTSALNVQTQNTNSGTKEGRVWLVYGTTDEFTSVSAYRGLNKEGERTGLVSREIEGAGHFWRGEDGERLELVISEWLADA</sequence>
<dbReference type="AlphaFoldDB" id="A0A1Y2BH15"/>
<dbReference type="OrthoDB" id="10260961at2759"/>
<dbReference type="Proteomes" id="UP000193986">
    <property type="component" value="Unassembled WGS sequence"/>
</dbReference>
<dbReference type="EMBL" id="MCFC01000005">
    <property type="protein sequence ID" value="ORY33777.1"/>
    <property type="molecule type" value="Genomic_DNA"/>
</dbReference>
<organism evidence="1 2">
    <name type="scientific">Naematelia encephala</name>
    <dbReference type="NCBI Taxonomy" id="71784"/>
    <lineage>
        <taxon>Eukaryota</taxon>
        <taxon>Fungi</taxon>
        <taxon>Dikarya</taxon>
        <taxon>Basidiomycota</taxon>
        <taxon>Agaricomycotina</taxon>
        <taxon>Tremellomycetes</taxon>
        <taxon>Tremellales</taxon>
        <taxon>Naemateliaceae</taxon>
        <taxon>Naematelia</taxon>
    </lineage>
</organism>
<dbReference type="InterPro" id="IPR029058">
    <property type="entry name" value="AB_hydrolase_fold"/>
</dbReference>
<reference evidence="1 2" key="1">
    <citation type="submission" date="2016-07" db="EMBL/GenBank/DDBJ databases">
        <title>Pervasive Adenine N6-methylation of Active Genes in Fungi.</title>
        <authorList>
            <consortium name="DOE Joint Genome Institute"/>
            <person name="Mondo S.J."/>
            <person name="Dannebaum R.O."/>
            <person name="Kuo R.C."/>
            <person name="Labutti K."/>
            <person name="Haridas S."/>
            <person name="Kuo A."/>
            <person name="Salamov A."/>
            <person name="Ahrendt S.R."/>
            <person name="Lipzen A."/>
            <person name="Sullivan W."/>
            <person name="Andreopoulos W.B."/>
            <person name="Clum A."/>
            <person name="Lindquist E."/>
            <person name="Daum C."/>
            <person name="Ramamoorthy G.K."/>
            <person name="Gryganskyi A."/>
            <person name="Culley D."/>
            <person name="Magnuson J.K."/>
            <person name="James T.Y."/>
            <person name="O'Malley M.A."/>
            <person name="Stajich J.E."/>
            <person name="Spatafora J.W."/>
            <person name="Visel A."/>
            <person name="Grigoriev I.V."/>
        </authorList>
    </citation>
    <scope>NUCLEOTIDE SEQUENCE [LARGE SCALE GENOMIC DNA]</scope>
    <source>
        <strain evidence="1 2">68-887.2</strain>
    </source>
</reference>